<evidence type="ECO:0000256" key="1">
    <source>
        <dbReference type="ARBA" id="ARBA00012417"/>
    </source>
</evidence>
<sequence length="619" mass="69019">MSENAQKEEKTLEEKPKSSFSLDEIANFAARAPISSASMYLSDLDPEEDDEDDEDFAGENQESALEFSSQDQHLSVQADSEAELQGGLQGNSQANGQADSQGAQLEQASPRQVSSSLSQNAEPEMAQAGSSESSNFANAGLANAGANLANADLANAGVAGADFAEVDFATQVPGSLSVSEEDVFNQVPLEAQADFSAMQGSDSRRGEEFVPGAMVGGAYYGGENGLEIPVAEQEVARPFDYQVYRHFYQPDVENSLSPPINFSQNEEEYQAKRTIVSARGNFEESEYPLTRFEVELYYDYPDLTPDPEDESFCKNSLAWAKLVHHLKFDCYFMDTETTGMTKEAGKQPSEGHRIITLGMVPMLNDHLNIQDVASMVDEVFNPEGVEIEYEAYKVHGFKNKDLVDAPVFKSFAERFVRMVMGKVLIIHNAPFDLSFLNMELKRAGYPFEVEDICLVIDSLVLARSIYHGRASLDALSERFEVNIERELHGALLDSIILADVYTRMLNSLQEEWYIDPNKGFRSPIIWNFEDKDTPPLDPELVRQINALEVTLSEEELERHEKFCADFNITDSYNLKSKAKMIEMQKALEAAKAAEEEESDELEDVESYQQETQELEAQAQ</sequence>
<dbReference type="Proteomes" id="UP000265691">
    <property type="component" value="Unassembled WGS sequence"/>
</dbReference>
<feature type="region of interest" description="Disordered" evidence="5">
    <location>
        <begin position="1"/>
        <end position="132"/>
    </location>
</feature>
<evidence type="ECO:0000313" key="7">
    <source>
        <dbReference type="EMBL" id="RIY32532.1"/>
    </source>
</evidence>
<dbReference type="GO" id="GO:0008408">
    <property type="term" value="F:3'-5' exonuclease activity"/>
    <property type="evidence" value="ECO:0007669"/>
    <property type="project" value="TreeGrafter"/>
</dbReference>
<dbReference type="NCBIfam" id="TIGR00573">
    <property type="entry name" value="dnaq"/>
    <property type="match status" value="1"/>
</dbReference>
<dbReference type="AlphaFoldDB" id="A0A3A1Y2I1"/>
<dbReference type="SUPFAM" id="SSF53098">
    <property type="entry name" value="Ribonuclease H-like"/>
    <property type="match status" value="1"/>
</dbReference>
<dbReference type="InterPro" id="IPR036397">
    <property type="entry name" value="RNaseH_sf"/>
</dbReference>
<dbReference type="Pfam" id="PF00929">
    <property type="entry name" value="RNase_T"/>
    <property type="match status" value="1"/>
</dbReference>
<keyword evidence="3" id="KW-0378">Hydrolase</keyword>
<feature type="compositionally biased region" description="Acidic residues" evidence="5">
    <location>
        <begin position="594"/>
        <end position="605"/>
    </location>
</feature>
<evidence type="ECO:0000256" key="3">
    <source>
        <dbReference type="ARBA" id="ARBA00022839"/>
    </source>
</evidence>
<evidence type="ECO:0000256" key="2">
    <source>
        <dbReference type="ARBA" id="ARBA00022722"/>
    </source>
</evidence>
<evidence type="ECO:0000259" key="6">
    <source>
        <dbReference type="SMART" id="SM00479"/>
    </source>
</evidence>
<evidence type="ECO:0000256" key="5">
    <source>
        <dbReference type="SAM" id="MobiDB-lite"/>
    </source>
</evidence>
<comment type="catalytic activity">
    <reaction evidence="4">
        <text>DNA(n) + a 2'-deoxyribonucleoside 5'-triphosphate = DNA(n+1) + diphosphate</text>
        <dbReference type="Rhea" id="RHEA:22508"/>
        <dbReference type="Rhea" id="RHEA-COMP:17339"/>
        <dbReference type="Rhea" id="RHEA-COMP:17340"/>
        <dbReference type="ChEBI" id="CHEBI:33019"/>
        <dbReference type="ChEBI" id="CHEBI:61560"/>
        <dbReference type="ChEBI" id="CHEBI:173112"/>
        <dbReference type="EC" id="2.7.7.7"/>
    </reaction>
</comment>
<dbReference type="Gene3D" id="3.30.420.10">
    <property type="entry name" value="Ribonuclease H-like superfamily/Ribonuclease H"/>
    <property type="match status" value="1"/>
</dbReference>
<dbReference type="GO" id="GO:0003887">
    <property type="term" value="F:DNA-directed DNA polymerase activity"/>
    <property type="evidence" value="ECO:0007669"/>
    <property type="project" value="UniProtKB-EC"/>
</dbReference>
<reference evidence="7 8" key="1">
    <citation type="submission" date="2017-08" db="EMBL/GenBank/DDBJ databases">
        <title>Reclassification of Bisgaard taxon 37 and 44.</title>
        <authorList>
            <person name="Christensen H."/>
        </authorList>
    </citation>
    <scope>NUCLEOTIDE SEQUENCE [LARGE SCALE GENOMIC DNA]</scope>
    <source>
        <strain evidence="7 8">B96_3</strain>
    </source>
</reference>
<protein>
    <recommendedName>
        <fullName evidence="1">DNA-directed DNA polymerase</fullName>
        <ecNumber evidence="1">2.7.7.7</ecNumber>
    </recommendedName>
</protein>
<feature type="region of interest" description="Disordered" evidence="5">
    <location>
        <begin position="590"/>
        <end position="619"/>
    </location>
</feature>
<keyword evidence="8" id="KW-1185">Reference proteome</keyword>
<gene>
    <name evidence="7" type="ORF">CKF54_04640</name>
</gene>
<evidence type="ECO:0000256" key="4">
    <source>
        <dbReference type="ARBA" id="ARBA00049244"/>
    </source>
</evidence>
<organism evidence="7 8">
    <name type="scientific">Psittacicella hinzii</name>
    <dbReference type="NCBI Taxonomy" id="2028575"/>
    <lineage>
        <taxon>Bacteria</taxon>
        <taxon>Pseudomonadati</taxon>
        <taxon>Pseudomonadota</taxon>
        <taxon>Gammaproteobacteria</taxon>
        <taxon>Pasteurellales</taxon>
        <taxon>Psittacicellaceae</taxon>
        <taxon>Psittacicella</taxon>
    </lineage>
</organism>
<dbReference type="GO" id="GO:0005829">
    <property type="term" value="C:cytosol"/>
    <property type="evidence" value="ECO:0007669"/>
    <property type="project" value="TreeGrafter"/>
</dbReference>
<feature type="compositionally biased region" description="Basic and acidic residues" evidence="5">
    <location>
        <begin position="1"/>
        <end position="17"/>
    </location>
</feature>
<feature type="compositionally biased region" description="Polar residues" evidence="5">
    <location>
        <begin position="90"/>
        <end position="121"/>
    </location>
</feature>
<dbReference type="RefSeq" id="WP_119525207.1">
    <property type="nucleotide sequence ID" value="NZ_NRHC01000053.1"/>
</dbReference>
<keyword evidence="3" id="KW-0269">Exonuclease</keyword>
<dbReference type="InterPro" id="IPR012337">
    <property type="entry name" value="RNaseH-like_sf"/>
</dbReference>
<name>A0A3A1Y2I1_9GAMM</name>
<feature type="compositionally biased region" description="Low complexity" evidence="5">
    <location>
        <begin position="606"/>
        <end position="619"/>
    </location>
</feature>
<dbReference type="GO" id="GO:0045004">
    <property type="term" value="P:DNA replication proofreading"/>
    <property type="evidence" value="ECO:0007669"/>
    <property type="project" value="TreeGrafter"/>
</dbReference>
<dbReference type="PANTHER" id="PTHR30231">
    <property type="entry name" value="DNA POLYMERASE III SUBUNIT EPSILON"/>
    <property type="match status" value="1"/>
</dbReference>
<proteinExistence type="predicted"/>
<dbReference type="EC" id="2.7.7.7" evidence="1"/>
<keyword evidence="2" id="KW-0540">Nuclease</keyword>
<dbReference type="PANTHER" id="PTHR30231:SF41">
    <property type="entry name" value="DNA POLYMERASE III SUBUNIT EPSILON"/>
    <property type="match status" value="1"/>
</dbReference>
<feature type="compositionally biased region" description="Polar residues" evidence="5">
    <location>
        <begin position="60"/>
        <end position="78"/>
    </location>
</feature>
<dbReference type="InterPro" id="IPR006054">
    <property type="entry name" value="DnaQ"/>
</dbReference>
<dbReference type="GO" id="GO:0003677">
    <property type="term" value="F:DNA binding"/>
    <property type="evidence" value="ECO:0007669"/>
    <property type="project" value="InterPro"/>
</dbReference>
<feature type="compositionally biased region" description="Acidic residues" evidence="5">
    <location>
        <begin position="44"/>
        <end position="57"/>
    </location>
</feature>
<comment type="caution">
    <text evidence="7">The sequence shown here is derived from an EMBL/GenBank/DDBJ whole genome shotgun (WGS) entry which is preliminary data.</text>
</comment>
<evidence type="ECO:0000313" key="8">
    <source>
        <dbReference type="Proteomes" id="UP000265691"/>
    </source>
</evidence>
<dbReference type="EMBL" id="NRHC01000053">
    <property type="protein sequence ID" value="RIY32532.1"/>
    <property type="molecule type" value="Genomic_DNA"/>
</dbReference>
<dbReference type="InterPro" id="IPR013520">
    <property type="entry name" value="Ribonucl_H"/>
</dbReference>
<feature type="domain" description="Exonuclease" evidence="6">
    <location>
        <begin position="329"/>
        <end position="510"/>
    </location>
</feature>
<dbReference type="SMART" id="SM00479">
    <property type="entry name" value="EXOIII"/>
    <property type="match status" value="1"/>
</dbReference>
<accession>A0A3A1Y2I1</accession>
<dbReference type="OrthoDB" id="9804290at2"/>